<evidence type="ECO:0000256" key="1">
    <source>
        <dbReference type="ARBA" id="ARBA00001974"/>
    </source>
</evidence>
<feature type="active site" evidence="20">
    <location>
        <position position="165"/>
    </location>
</feature>
<dbReference type="GO" id="GO:0008360">
    <property type="term" value="P:regulation of cell shape"/>
    <property type="evidence" value="ECO:0007669"/>
    <property type="project" value="UniProtKB-KW"/>
</dbReference>
<dbReference type="EMBL" id="CP025120">
    <property type="protein sequence ID" value="AUD78046.1"/>
    <property type="molecule type" value="Genomic_DNA"/>
</dbReference>
<dbReference type="InterPro" id="IPR016169">
    <property type="entry name" value="FAD-bd_PCMH_sub2"/>
</dbReference>
<keyword evidence="9 20" id="KW-0132">Cell division</keyword>
<evidence type="ECO:0000256" key="15">
    <source>
        <dbReference type="ARBA" id="ARBA00023002"/>
    </source>
</evidence>
<dbReference type="InterPro" id="IPR036635">
    <property type="entry name" value="MurB_C_sf"/>
</dbReference>
<evidence type="ECO:0000256" key="8">
    <source>
        <dbReference type="ARBA" id="ARBA00022490"/>
    </source>
</evidence>
<evidence type="ECO:0000256" key="18">
    <source>
        <dbReference type="ARBA" id="ARBA00031026"/>
    </source>
</evidence>
<keyword evidence="15 20" id="KW-0560">Oxidoreductase</keyword>
<dbReference type="PANTHER" id="PTHR21071:SF4">
    <property type="entry name" value="UDP-N-ACETYLENOLPYRUVOYLGLUCOSAMINE REDUCTASE"/>
    <property type="match status" value="1"/>
</dbReference>
<evidence type="ECO:0000256" key="19">
    <source>
        <dbReference type="ARBA" id="ARBA00048914"/>
    </source>
</evidence>
<dbReference type="AlphaFoldDB" id="A0A2K9ACD6"/>
<evidence type="ECO:0000256" key="17">
    <source>
        <dbReference type="ARBA" id="ARBA00023316"/>
    </source>
</evidence>
<dbReference type="GO" id="GO:0009252">
    <property type="term" value="P:peptidoglycan biosynthetic process"/>
    <property type="evidence" value="ECO:0007669"/>
    <property type="project" value="UniProtKB-UniRule"/>
</dbReference>
<keyword evidence="13 20" id="KW-0133">Cell shape</keyword>
<comment type="pathway">
    <text evidence="4 20">Cell wall biogenesis; peptidoglycan biosynthesis.</text>
</comment>
<evidence type="ECO:0000256" key="20">
    <source>
        <dbReference type="HAMAP-Rule" id="MF_00037"/>
    </source>
</evidence>
<keyword evidence="14 20" id="KW-0573">Peptidoglycan synthesis</keyword>
<dbReference type="InterPro" id="IPR011601">
    <property type="entry name" value="MurB_C"/>
</dbReference>
<dbReference type="PROSITE" id="PS51387">
    <property type="entry name" value="FAD_PCMH"/>
    <property type="match status" value="1"/>
</dbReference>
<keyword evidence="22" id="KW-1185">Reference proteome</keyword>
<comment type="similarity">
    <text evidence="5 20">Belongs to the MurB family.</text>
</comment>
<comment type="catalytic activity">
    <reaction evidence="19 20">
        <text>UDP-N-acetyl-alpha-D-muramate + NADP(+) = UDP-N-acetyl-3-O-(1-carboxyvinyl)-alpha-D-glucosamine + NADPH + H(+)</text>
        <dbReference type="Rhea" id="RHEA:12248"/>
        <dbReference type="ChEBI" id="CHEBI:15378"/>
        <dbReference type="ChEBI" id="CHEBI:57783"/>
        <dbReference type="ChEBI" id="CHEBI:58349"/>
        <dbReference type="ChEBI" id="CHEBI:68483"/>
        <dbReference type="ChEBI" id="CHEBI:70757"/>
        <dbReference type="EC" id="1.3.1.98"/>
    </reaction>
</comment>
<dbReference type="HAMAP" id="MF_00037">
    <property type="entry name" value="MurB"/>
    <property type="match status" value="1"/>
</dbReference>
<evidence type="ECO:0000256" key="11">
    <source>
        <dbReference type="ARBA" id="ARBA00022827"/>
    </source>
</evidence>
<dbReference type="Proteomes" id="UP000232693">
    <property type="component" value="Chromosome"/>
</dbReference>
<comment type="function">
    <text evidence="2 20">Cell wall formation.</text>
</comment>
<evidence type="ECO:0000256" key="9">
    <source>
        <dbReference type="ARBA" id="ARBA00022618"/>
    </source>
</evidence>
<accession>A0A2K9ACD6</accession>
<dbReference type="InterPro" id="IPR006094">
    <property type="entry name" value="Oxid_FAD_bind_N"/>
</dbReference>
<evidence type="ECO:0000256" key="14">
    <source>
        <dbReference type="ARBA" id="ARBA00022984"/>
    </source>
</evidence>
<evidence type="ECO:0000313" key="21">
    <source>
        <dbReference type="EMBL" id="AUD78046.1"/>
    </source>
</evidence>
<dbReference type="InterPro" id="IPR036318">
    <property type="entry name" value="FAD-bd_PCMH-like_sf"/>
</dbReference>
<dbReference type="GO" id="GO:0005829">
    <property type="term" value="C:cytosol"/>
    <property type="evidence" value="ECO:0007669"/>
    <property type="project" value="TreeGrafter"/>
</dbReference>
<dbReference type="RefSeq" id="WP_106645953.1">
    <property type="nucleotide sequence ID" value="NZ_BMGO01000002.1"/>
</dbReference>
<gene>
    <name evidence="20" type="primary">murB</name>
    <name evidence="21" type="ORF">CW740_01845</name>
</gene>
<evidence type="ECO:0000256" key="5">
    <source>
        <dbReference type="ARBA" id="ARBA00010485"/>
    </source>
</evidence>
<dbReference type="Pfam" id="PF02873">
    <property type="entry name" value="MurB_C"/>
    <property type="match status" value="1"/>
</dbReference>
<evidence type="ECO:0000256" key="10">
    <source>
        <dbReference type="ARBA" id="ARBA00022630"/>
    </source>
</evidence>
<dbReference type="GO" id="GO:0071949">
    <property type="term" value="F:FAD binding"/>
    <property type="evidence" value="ECO:0007669"/>
    <property type="project" value="InterPro"/>
</dbReference>
<dbReference type="NCBIfam" id="TIGR00179">
    <property type="entry name" value="murB"/>
    <property type="match status" value="1"/>
</dbReference>
<evidence type="ECO:0000256" key="3">
    <source>
        <dbReference type="ARBA" id="ARBA00004496"/>
    </source>
</evidence>
<evidence type="ECO:0000256" key="7">
    <source>
        <dbReference type="ARBA" id="ARBA00015188"/>
    </source>
</evidence>
<reference evidence="21 22" key="1">
    <citation type="submission" date="2017-12" db="EMBL/GenBank/DDBJ databases">
        <title>Kangiella profundi FT102 completed genome.</title>
        <authorList>
            <person name="Xu J."/>
            <person name="Wang J."/>
            <person name="Lu Y."/>
        </authorList>
    </citation>
    <scope>NUCLEOTIDE SEQUENCE [LARGE SCALE GENOMIC DNA]</scope>
    <source>
        <strain evidence="21 22">FT102</strain>
    </source>
</reference>
<keyword evidence="12 20" id="KW-0521">NADP</keyword>
<name>A0A2K9ACD6_9GAMM</name>
<sequence length="343" mass="37721">MAQSVPASLKPFNTFGIEATCNELLSFNDEQAIQSWLRDSQPDIDSLFILGGGSNLLLLDHIDLTFIQPNILGIAYQEKGASDEVLVTAGAGVNWHELVLDTLSNGYSGLENLSLIPGNVGAAPIQNIGAYGVELKDCFVTLRAVELTSGEVKEFSAEDCQFGYRDSIFKNSLKGRYVITQVTLRLSKKLQPHIDYAPLKQILADKTEITAPIISQAVIAIRRSKLPDPAKLGNAGSFFKNPVITVEQYLTLQNAFPEMVAYQIDNEHYKLAAGWLIEQAGLKGYRQGDAGVHEKQALVLVNYGRATGQDILNIAKEVRDKVLELFGVQLEPEVWIIGEQKIF</sequence>
<dbReference type="Gene3D" id="3.30.465.10">
    <property type="match status" value="1"/>
</dbReference>
<evidence type="ECO:0000256" key="16">
    <source>
        <dbReference type="ARBA" id="ARBA00023306"/>
    </source>
</evidence>
<dbReference type="Gene3D" id="3.90.78.10">
    <property type="entry name" value="UDP-N-acetylenolpyruvoylglucosamine reductase, C-terminal domain"/>
    <property type="match status" value="1"/>
</dbReference>
<dbReference type="UniPathway" id="UPA00219"/>
<feature type="active site" description="Proton donor" evidence="20">
    <location>
        <position position="237"/>
    </location>
</feature>
<comment type="cofactor">
    <cofactor evidence="1 20">
        <name>FAD</name>
        <dbReference type="ChEBI" id="CHEBI:57692"/>
    </cofactor>
</comment>
<proteinExistence type="inferred from homology"/>
<feature type="active site" evidence="20">
    <location>
        <position position="333"/>
    </location>
</feature>
<dbReference type="NCBIfam" id="NF000755">
    <property type="entry name" value="PRK00046.1"/>
    <property type="match status" value="1"/>
</dbReference>
<dbReference type="InterPro" id="IPR016166">
    <property type="entry name" value="FAD-bd_PCMH"/>
</dbReference>
<dbReference type="SUPFAM" id="SSF56176">
    <property type="entry name" value="FAD-binding/transporter-associated domain-like"/>
    <property type="match status" value="1"/>
</dbReference>
<dbReference type="GO" id="GO:0051301">
    <property type="term" value="P:cell division"/>
    <property type="evidence" value="ECO:0007669"/>
    <property type="project" value="UniProtKB-KW"/>
</dbReference>
<dbReference type="PANTHER" id="PTHR21071">
    <property type="entry name" value="UDP-N-ACETYLENOLPYRUVOYLGLUCOSAMINE REDUCTASE"/>
    <property type="match status" value="1"/>
</dbReference>
<keyword evidence="10 20" id="KW-0285">Flavoprotein</keyword>
<evidence type="ECO:0000256" key="6">
    <source>
        <dbReference type="ARBA" id="ARBA00012518"/>
    </source>
</evidence>
<dbReference type="GO" id="GO:0008762">
    <property type="term" value="F:UDP-N-acetylmuramate dehydrogenase activity"/>
    <property type="evidence" value="ECO:0007669"/>
    <property type="project" value="UniProtKB-UniRule"/>
</dbReference>
<dbReference type="OrthoDB" id="9804753at2"/>
<dbReference type="SUPFAM" id="SSF56194">
    <property type="entry name" value="Uridine diphospho-N-Acetylenolpyruvylglucosamine reductase, MurB, C-terminal domain"/>
    <property type="match status" value="1"/>
</dbReference>
<dbReference type="NCBIfam" id="NF010478">
    <property type="entry name" value="PRK13903.1"/>
    <property type="match status" value="1"/>
</dbReference>
<dbReference type="Pfam" id="PF01565">
    <property type="entry name" value="FAD_binding_4"/>
    <property type="match status" value="1"/>
</dbReference>
<evidence type="ECO:0000256" key="12">
    <source>
        <dbReference type="ARBA" id="ARBA00022857"/>
    </source>
</evidence>
<keyword evidence="11 20" id="KW-0274">FAD</keyword>
<dbReference type="InterPro" id="IPR016167">
    <property type="entry name" value="FAD-bd_PCMH_sub1"/>
</dbReference>
<organism evidence="21 22">
    <name type="scientific">Kangiella profundi</name>
    <dbReference type="NCBI Taxonomy" id="1561924"/>
    <lineage>
        <taxon>Bacteria</taxon>
        <taxon>Pseudomonadati</taxon>
        <taxon>Pseudomonadota</taxon>
        <taxon>Gammaproteobacteria</taxon>
        <taxon>Kangiellales</taxon>
        <taxon>Kangiellaceae</taxon>
        <taxon>Kangiella</taxon>
    </lineage>
</organism>
<keyword evidence="16 20" id="KW-0131">Cell cycle</keyword>
<keyword evidence="17 20" id="KW-0961">Cell wall biogenesis/degradation</keyword>
<dbReference type="KEGG" id="kpd:CW740_01845"/>
<evidence type="ECO:0000256" key="4">
    <source>
        <dbReference type="ARBA" id="ARBA00004752"/>
    </source>
</evidence>
<dbReference type="EC" id="1.3.1.98" evidence="6 20"/>
<comment type="subcellular location">
    <subcellularLocation>
        <location evidence="3 20">Cytoplasm</location>
    </subcellularLocation>
</comment>
<evidence type="ECO:0000313" key="22">
    <source>
        <dbReference type="Proteomes" id="UP000232693"/>
    </source>
</evidence>
<dbReference type="InterPro" id="IPR003170">
    <property type="entry name" value="MurB"/>
</dbReference>
<protein>
    <recommendedName>
        <fullName evidence="7 20">UDP-N-acetylenolpyruvoylglucosamine reductase</fullName>
        <ecNumber evidence="6 20">1.3.1.98</ecNumber>
    </recommendedName>
    <alternativeName>
        <fullName evidence="18 20">UDP-N-acetylmuramate dehydrogenase</fullName>
    </alternativeName>
</protein>
<evidence type="ECO:0000256" key="2">
    <source>
        <dbReference type="ARBA" id="ARBA00003921"/>
    </source>
</evidence>
<evidence type="ECO:0000256" key="13">
    <source>
        <dbReference type="ARBA" id="ARBA00022960"/>
    </source>
</evidence>
<dbReference type="GO" id="GO:0071555">
    <property type="term" value="P:cell wall organization"/>
    <property type="evidence" value="ECO:0007669"/>
    <property type="project" value="UniProtKB-KW"/>
</dbReference>
<keyword evidence="8 20" id="KW-0963">Cytoplasm</keyword>
<dbReference type="Gene3D" id="3.30.43.10">
    <property type="entry name" value="Uridine Diphospho-n-acetylenolpyruvylglucosamine Reductase, domain 2"/>
    <property type="match status" value="1"/>
</dbReference>